<evidence type="ECO:0000256" key="12">
    <source>
        <dbReference type="ARBA" id="ARBA00023137"/>
    </source>
</evidence>
<dbReference type="Pfam" id="PF23607">
    <property type="entry name" value="WZC_N"/>
    <property type="match status" value="1"/>
</dbReference>
<gene>
    <name evidence="19" type="ORF">R8Z52_03080</name>
</gene>
<dbReference type="GO" id="GO:0004715">
    <property type="term" value="F:non-membrane spanning protein tyrosine kinase activity"/>
    <property type="evidence" value="ECO:0007669"/>
    <property type="project" value="UniProtKB-EC"/>
</dbReference>
<reference evidence="19 20" key="1">
    <citation type="submission" date="2023-11" db="EMBL/GenBank/DDBJ databases">
        <title>Plant-associative lifestyle of Vibrio porteresiae and its evolutionary dynamics.</title>
        <authorList>
            <person name="Rameshkumar N."/>
            <person name="Kirti K."/>
        </authorList>
    </citation>
    <scope>NUCLEOTIDE SEQUENCE [LARGE SCALE GENOMIC DNA]</scope>
    <source>
        <strain evidence="19 20">MSSRF30</strain>
    </source>
</reference>
<keyword evidence="14" id="KW-0175">Coiled coil</keyword>
<evidence type="ECO:0000256" key="1">
    <source>
        <dbReference type="ARBA" id="ARBA00004429"/>
    </source>
</evidence>
<evidence type="ECO:0000259" key="16">
    <source>
        <dbReference type="Pfam" id="PF02706"/>
    </source>
</evidence>
<dbReference type="CDD" id="cd05387">
    <property type="entry name" value="BY-kinase"/>
    <property type="match status" value="1"/>
</dbReference>
<dbReference type="Gene3D" id="3.40.50.300">
    <property type="entry name" value="P-loop containing nucleotide triphosphate hydrolases"/>
    <property type="match status" value="1"/>
</dbReference>
<dbReference type="NCBIfam" id="TIGR01007">
    <property type="entry name" value="eps_fam"/>
    <property type="match status" value="1"/>
</dbReference>
<keyword evidence="6 15" id="KW-0812">Transmembrane</keyword>
<evidence type="ECO:0000256" key="4">
    <source>
        <dbReference type="ARBA" id="ARBA00022519"/>
    </source>
</evidence>
<dbReference type="InterPro" id="IPR003856">
    <property type="entry name" value="LPS_length_determ_N"/>
</dbReference>
<dbReference type="PANTHER" id="PTHR32309">
    <property type="entry name" value="TYROSINE-PROTEIN KINASE"/>
    <property type="match status" value="1"/>
</dbReference>
<dbReference type="SUPFAM" id="SSF52540">
    <property type="entry name" value="P-loop containing nucleoside triphosphate hydrolases"/>
    <property type="match status" value="1"/>
</dbReference>
<evidence type="ECO:0000256" key="9">
    <source>
        <dbReference type="ARBA" id="ARBA00022840"/>
    </source>
</evidence>
<keyword evidence="7" id="KW-0547">Nucleotide-binding</keyword>
<feature type="domain" description="Polysaccharide chain length determinant N-terminal" evidence="16">
    <location>
        <begin position="20"/>
        <end position="112"/>
    </location>
</feature>
<protein>
    <submittedName>
        <fullName evidence="19">Polysaccharide biosynthesis tyrosine autokinase</fullName>
        <ecNumber evidence="19">2.7.10.2</ecNumber>
    </submittedName>
</protein>
<evidence type="ECO:0000259" key="17">
    <source>
        <dbReference type="Pfam" id="PF13614"/>
    </source>
</evidence>
<comment type="similarity">
    <text evidence="2">Belongs to the etk/wzc family.</text>
</comment>
<comment type="subcellular location">
    <subcellularLocation>
        <location evidence="1">Cell inner membrane</location>
        <topology evidence="1">Multi-pass membrane protein</topology>
    </subcellularLocation>
</comment>
<dbReference type="Pfam" id="PF13614">
    <property type="entry name" value="AAA_31"/>
    <property type="match status" value="1"/>
</dbReference>
<keyword evidence="3" id="KW-1003">Cell membrane</keyword>
<keyword evidence="11 15" id="KW-0472">Membrane</keyword>
<dbReference type="Pfam" id="PF13807">
    <property type="entry name" value="GNVR"/>
    <property type="match status" value="1"/>
</dbReference>
<feature type="transmembrane region" description="Helical" evidence="15">
    <location>
        <begin position="434"/>
        <end position="458"/>
    </location>
</feature>
<keyword evidence="20" id="KW-1185">Reference proteome</keyword>
<dbReference type="RefSeq" id="WP_261894357.1">
    <property type="nucleotide sequence ID" value="NZ_AP024895.1"/>
</dbReference>
<keyword evidence="9" id="KW-0067">ATP-binding</keyword>
<evidence type="ECO:0000256" key="10">
    <source>
        <dbReference type="ARBA" id="ARBA00022989"/>
    </source>
</evidence>
<keyword evidence="10 15" id="KW-1133">Transmembrane helix</keyword>
<accession>A0ABZ0QCS8</accession>
<evidence type="ECO:0000259" key="18">
    <source>
        <dbReference type="Pfam" id="PF13807"/>
    </source>
</evidence>
<name>A0ABZ0QCS8_9VIBR</name>
<keyword evidence="12" id="KW-0829">Tyrosine-protein kinase</keyword>
<feature type="transmembrane region" description="Helical" evidence="15">
    <location>
        <begin position="36"/>
        <end position="55"/>
    </location>
</feature>
<dbReference type="EMBL" id="CP138203">
    <property type="protein sequence ID" value="WPC74261.1"/>
    <property type="molecule type" value="Genomic_DNA"/>
</dbReference>
<keyword evidence="4" id="KW-0997">Cell inner membrane</keyword>
<evidence type="ECO:0000256" key="6">
    <source>
        <dbReference type="ARBA" id="ARBA00022692"/>
    </source>
</evidence>
<dbReference type="InterPro" id="IPR005702">
    <property type="entry name" value="Wzc-like_C"/>
</dbReference>
<sequence length="719" mass="80326">MACAKDMVSKQKNVSSSSSDEINLSKVIGLLFDEKWLIVLITSVFIILGVTYAILATPIYKADALIQVEDKTDGGFSSLIGDMGDMFSSESTAMTEIELITSRMILGQTVDKFNLTTVVKPDYFPVVGKGLARLMDKEEHLNVSQFDVPKYAKDLTHQIVITDPAQQTYDLVRDDGQVILQGKVGELENSDDGYRIFVSYMEATKGFKFDIAKRSELDAINWVNQNLNAAEKGKQTGVIKITYLDSDPDKAKDILNDIAQNYFLQNVERDSAEAEQSIKFLQKQLPQVKDKLNKSEDKLNDYRQEKESVDLNLEAQSTLKVMVDIESQLNELTFKEAEISKKYTKDHPAYKALLDKRKTLLEEKDKVNKKVQNLPETQREVLRMKRDVEVDQQIYVQLLNKIQELNIVKAGTVGNVRIIDNAETYLKPVSPKKFMIVVILTLMGGMVSVGLVLLKAILNRGVESPDDIEALGLSVYATIPKSDLQASLFDRRNSKDKKIKLLSEIDPTDLAVEALRGLRTSLHFAMMEAENNIVMISGSTPGIGKSFVSTNFSAICAHADKRVVLVDADMRKGSVNRFFSVHNGVGLSDYLSGKEPIENIINTSKVTNLDVIHHGQIPPNPSELLMHSRFKELMDQLSKQYDLVIVDTPPVLAVTDASIVGRSAGTALMVARFGVNTTKDIEVAWGRFRQAGIDVKGVVFNGAEKKSENYYYYEYSSEH</sequence>
<feature type="coiled-coil region" evidence="14">
    <location>
        <begin position="264"/>
        <end position="312"/>
    </location>
</feature>
<comment type="catalytic activity">
    <reaction evidence="13">
        <text>L-tyrosyl-[protein] + ATP = O-phospho-L-tyrosyl-[protein] + ADP + H(+)</text>
        <dbReference type="Rhea" id="RHEA:10596"/>
        <dbReference type="Rhea" id="RHEA-COMP:10136"/>
        <dbReference type="Rhea" id="RHEA-COMP:20101"/>
        <dbReference type="ChEBI" id="CHEBI:15378"/>
        <dbReference type="ChEBI" id="CHEBI:30616"/>
        <dbReference type="ChEBI" id="CHEBI:46858"/>
        <dbReference type="ChEBI" id="CHEBI:61978"/>
        <dbReference type="ChEBI" id="CHEBI:456216"/>
    </reaction>
</comment>
<feature type="domain" description="AAA" evidence="17">
    <location>
        <begin position="533"/>
        <end position="656"/>
    </location>
</feature>
<dbReference type="InterPro" id="IPR050445">
    <property type="entry name" value="Bact_polysacc_biosynth/exp"/>
</dbReference>
<evidence type="ECO:0000313" key="19">
    <source>
        <dbReference type="EMBL" id="WPC74261.1"/>
    </source>
</evidence>
<evidence type="ECO:0000256" key="8">
    <source>
        <dbReference type="ARBA" id="ARBA00022777"/>
    </source>
</evidence>
<evidence type="ECO:0000313" key="20">
    <source>
        <dbReference type="Proteomes" id="UP001304071"/>
    </source>
</evidence>
<evidence type="ECO:0000256" key="5">
    <source>
        <dbReference type="ARBA" id="ARBA00022679"/>
    </source>
</evidence>
<evidence type="ECO:0000256" key="11">
    <source>
        <dbReference type="ARBA" id="ARBA00023136"/>
    </source>
</evidence>
<evidence type="ECO:0000256" key="7">
    <source>
        <dbReference type="ARBA" id="ARBA00022741"/>
    </source>
</evidence>
<dbReference type="PANTHER" id="PTHR32309:SF32">
    <property type="entry name" value="TYROSINE-PROTEIN KINASE ETK-RELATED"/>
    <property type="match status" value="1"/>
</dbReference>
<evidence type="ECO:0000256" key="3">
    <source>
        <dbReference type="ARBA" id="ARBA00022475"/>
    </source>
</evidence>
<keyword evidence="5 19" id="KW-0808">Transferase</keyword>
<evidence type="ECO:0000256" key="14">
    <source>
        <dbReference type="SAM" id="Coils"/>
    </source>
</evidence>
<keyword evidence="8" id="KW-0418">Kinase</keyword>
<proteinExistence type="inferred from homology"/>
<dbReference type="Proteomes" id="UP001304071">
    <property type="component" value="Chromosome 1"/>
</dbReference>
<organism evidence="19 20">
    <name type="scientific">Vibrio porteresiae DSM 19223</name>
    <dbReference type="NCBI Taxonomy" id="1123496"/>
    <lineage>
        <taxon>Bacteria</taxon>
        <taxon>Pseudomonadati</taxon>
        <taxon>Pseudomonadota</taxon>
        <taxon>Gammaproteobacteria</taxon>
        <taxon>Vibrionales</taxon>
        <taxon>Vibrionaceae</taxon>
        <taxon>Vibrio</taxon>
    </lineage>
</organism>
<evidence type="ECO:0000256" key="15">
    <source>
        <dbReference type="SAM" id="Phobius"/>
    </source>
</evidence>
<feature type="domain" description="Tyrosine-protein kinase G-rich" evidence="18">
    <location>
        <begin position="376"/>
        <end position="456"/>
    </location>
</feature>
<dbReference type="InterPro" id="IPR027417">
    <property type="entry name" value="P-loop_NTPase"/>
</dbReference>
<evidence type="ECO:0000256" key="13">
    <source>
        <dbReference type="ARBA" id="ARBA00053015"/>
    </source>
</evidence>
<dbReference type="EC" id="2.7.10.2" evidence="19"/>
<evidence type="ECO:0000256" key="2">
    <source>
        <dbReference type="ARBA" id="ARBA00008883"/>
    </source>
</evidence>
<dbReference type="InterPro" id="IPR032807">
    <property type="entry name" value="GNVR"/>
</dbReference>
<dbReference type="InterPro" id="IPR025669">
    <property type="entry name" value="AAA_dom"/>
</dbReference>
<dbReference type="Pfam" id="PF02706">
    <property type="entry name" value="Wzz"/>
    <property type="match status" value="1"/>
</dbReference>